<protein>
    <submittedName>
        <fullName evidence="3">Uncharacterized protein</fullName>
    </submittedName>
</protein>
<sequence length="1355" mass="150984">MDENDGPEYSQGSSTNSAMQASSKFAKAFTEEQSGDGDVPNQAYVNRGWPPESNQAESEGTTATCEGKEDTQHAEVSEDFRNATGDNKQTLEETSGIINDKDNDILRKSKHETRIGYNADIKTVMSQTQLHDSVVENDGSSAAHTYTDTFKERKEILECLRFGEMPTDETDNTTQPSSQDTSCFGQTTNDETDLTSEQMNGLSLRLNKETLYSDEDDVSFKQDSVEDIKTAINEAFETTENNERAVSTISENDQHDTDDETPTESTNKSNSSRHSEFDKTNECESDCPSQDGSKYDKPVAQTPSEFGKNGPYQTDTNEQNIEMVLDEHRRIMMDESDRPEYSQAVSTNSDWPAGSKTSNAFSEEQCGDGEVPYQATINRAKPPEIMQAESEGTTAACVGIEDTQQADVSEEFRDATAENKQTLEEKSGTFNAFSGEQSEDGDVPNQAYVNRGRLPGSMQAELEGTTATCEGIDDTQQADVSEELRIATDENKQTLEETSEIFNAISEDQSGDGEVPNQAYVNKRKLPESMQAESKGTNATYVSEEFRDATDENKQTLEETKDQSGDGDVPNQAYVNRRKLPESMQAESKGTNATCEGIDNTQHAEVSEDFRNATGENKHTLEETSGNKDKDADMLNNSAHDTCIEYKTDDKLVMSPTKSYGSVVENDGSSSAHTYTDYFEEKIESLECQRFGKRTKDETDFTSEPSSQDTKYFGQTANDGTDLTGEQVNAHSLRLNQDTPYSDDDDVSFKQDIVEDIQTAKRKKESLECQRFGESPTDETDYTTQPNEHRKIMMDESDGPEYSQASSTNSDWPAGSKTSNAFSKEQCGDGEVHNQAYVNGGELPESMQAESEVTTATCEGIEDTQHADVSEDFRDATGENNQTMEETSGNINDKDGDILRKSKHETRIGYKADITTVMSQTQLHDSFVENDGSSTAHTYTDTFKERKESLECQRFGESPTDETDYTTQPSSQDTKCSGQTTISLNFNQDTPYSDDDDVSFKEDSVEDIQTAINEAFETAENSERAVSTISANDQHDTDEKSPTESTNKSTSPRHLEFDKTNECESDCPSPDGSKHDLPIAQTPTEVDKNSPNETDKTEMDVEKSFDEHRKIMMDESDGPEYSQASSTNSDWPAEEVARDGGILNDAYVNSGKLPETMHTESERTNATYVGIEDTQQEDVSKDFRHATDVIKIAQERAEVSVDEFNREVASLKRIVDEYSGNLKELNELRNEVHILRQKNETLDETKTKLKEELKETTATNAMLQNEIQRLEGFERFAKEKADDAEKLAQELESVRDELTTARAETRGLNEKYVKLQATLKDNKNEAEQLELQLGTVRGSSMLNLGNLEHQPRMNK</sequence>
<keyword evidence="4" id="KW-1185">Reference proteome</keyword>
<feature type="compositionally biased region" description="Basic and acidic residues" evidence="2">
    <location>
        <begin position="1053"/>
        <end position="1062"/>
    </location>
</feature>
<feature type="compositionally biased region" description="Basic and acidic residues" evidence="2">
    <location>
        <begin position="66"/>
        <end position="81"/>
    </location>
</feature>
<feature type="compositionally biased region" description="Polar residues" evidence="2">
    <location>
        <begin position="965"/>
        <end position="978"/>
    </location>
</feature>
<feature type="compositionally biased region" description="Polar residues" evidence="2">
    <location>
        <begin position="52"/>
        <end position="64"/>
    </location>
</feature>
<feature type="compositionally biased region" description="Polar residues" evidence="2">
    <location>
        <begin position="311"/>
        <end position="320"/>
    </location>
</feature>
<name>A0ABY7DQJ5_MYAAR</name>
<feature type="region of interest" description="Disordered" evidence="2">
    <location>
        <begin position="240"/>
        <end position="320"/>
    </location>
</feature>
<feature type="compositionally biased region" description="Polar residues" evidence="2">
    <location>
        <begin position="172"/>
        <end position="199"/>
    </location>
</feature>
<feature type="compositionally biased region" description="Polar residues" evidence="2">
    <location>
        <begin position="84"/>
        <end position="96"/>
    </location>
</feature>
<evidence type="ECO:0000256" key="1">
    <source>
        <dbReference type="SAM" id="Coils"/>
    </source>
</evidence>
<feature type="compositionally biased region" description="Polar residues" evidence="2">
    <location>
        <begin position="803"/>
        <end position="823"/>
    </location>
</feature>
<reference evidence="3" key="1">
    <citation type="submission" date="2022-11" db="EMBL/GenBank/DDBJ databases">
        <title>Centuries of genome instability and evolution in soft-shell clam transmissible cancer (bioRxiv).</title>
        <authorList>
            <person name="Hart S.F.M."/>
            <person name="Yonemitsu M.A."/>
            <person name="Giersch R.M."/>
            <person name="Beal B.F."/>
            <person name="Arriagada G."/>
            <person name="Davis B.W."/>
            <person name="Ostrander E.A."/>
            <person name="Goff S.P."/>
            <person name="Metzger M.J."/>
        </authorList>
    </citation>
    <scope>NUCLEOTIDE SEQUENCE</scope>
    <source>
        <strain evidence="3">MELC-2E11</strain>
        <tissue evidence="3">Siphon/mantle</tissue>
    </source>
</reference>
<feature type="compositionally biased region" description="Polar residues" evidence="2">
    <location>
        <begin position="263"/>
        <end position="272"/>
    </location>
</feature>
<dbReference type="EMBL" id="CP111014">
    <property type="protein sequence ID" value="WAQ98856.1"/>
    <property type="molecule type" value="Genomic_DNA"/>
</dbReference>
<feature type="compositionally biased region" description="Polar residues" evidence="2">
    <location>
        <begin position="240"/>
        <end position="251"/>
    </location>
</feature>
<feature type="region of interest" description="Disordered" evidence="2">
    <location>
        <begin position="610"/>
        <end position="633"/>
    </location>
</feature>
<feature type="compositionally biased region" description="Polar residues" evidence="2">
    <location>
        <begin position="10"/>
        <end position="23"/>
    </location>
</feature>
<evidence type="ECO:0000313" key="3">
    <source>
        <dbReference type="EMBL" id="WAQ98856.1"/>
    </source>
</evidence>
<feature type="region of interest" description="Disordered" evidence="2">
    <location>
        <begin position="528"/>
        <end position="574"/>
    </location>
</feature>
<organism evidence="3 4">
    <name type="scientific">Mya arenaria</name>
    <name type="common">Soft-shell clam</name>
    <dbReference type="NCBI Taxonomy" id="6604"/>
    <lineage>
        <taxon>Eukaryota</taxon>
        <taxon>Metazoa</taxon>
        <taxon>Spiralia</taxon>
        <taxon>Lophotrochozoa</taxon>
        <taxon>Mollusca</taxon>
        <taxon>Bivalvia</taxon>
        <taxon>Autobranchia</taxon>
        <taxon>Heteroconchia</taxon>
        <taxon>Euheterodonta</taxon>
        <taxon>Imparidentia</taxon>
        <taxon>Neoheterodontei</taxon>
        <taxon>Myida</taxon>
        <taxon>Myoidea</taxon>
        <taxon>Myidae</taxon>
        <taxon>Mya</taxon>
    </lineage>
</organism>
<proteinExistence type="predicted"/>
<feature type="region of interest" description="Disordered" evidence="2">
    <location>
        <begin position="1017"/>
        <end position="1101"/>
    </location>
</feature>
<feature type="region of interest" description="Disordered" evidence="2">
    <location>
        <begin position="1"/>
        <end position="96"/>
    </location>
</feature>
<feature type="compositionally biased region" description="Basic and acidic residues" evidence="2">
    <location>
        <begin position="544"/>
        <end position="564"/>
    </location>
</feature>
<feature type="region of interest" description="Disordered" evidence="2">
    <location>
        <begin position="950"/>
        <end position="978"/>
    </location>
</feature>
<gene>
    <name evidence="3" type="ORF">MAR_023229</name>
</gene>
<feature type="compositionally biased region" description="Polar residues" evidence="2">
    <location>
        <begin position="1043"/>
        <end position="1052"/>
    </location>
</feature>
<feature type="compositionally biased region" description="Polar residues" evidence="2">
    <location>
        <begin position="343"/>
        <end position="362"/>
    </location>
</feature>
<feature type="region of interest" description="Disordered" evidence="2">
    <location>
        <begin position="762"/>
        <end position="824"/>
    </location>
</feature>
<keyword evidence="1" id="KW-0175">Coiled coil</keyword>
<feature type="region of interest" description="Disordered" evidence="2">
    <location>
        <begin position="334"/>
        <end position="367"/>
    </location>
</feature>
<feature type="compositionally biased region" description="Basic and acidic residues" evidence="2">
    <location>
        <begin position="1085"/>
        <end position="1101"/>
    </location>
</feature>
<feature type="compositionally biased region" description="Polar residues" evidence="2">
    <location>
        <begin position="531"/>
        <end position="541"/>
    </location>
</feature>
<feature type="region of interest" description="Disordered" evidence="2">
    <location>
        <begin position="164"/>
        <end position="199"/>
    </location>
</feature>
<feature type="compositionally biased region" description="Basic and acidic residues" evidence="2">
    <location>
        <begin position="1033"/>
        <end position="1042"/>
    </location>
</feature>
<evidence type="ECO:0000313" key="4">
    <source>
        <dbReference type="Proteomes" id="UP001164746"/>
    </source>
</evidence>
<evidence type="ECO:0000256" key="2">
    <source>
        <dbReference type="SAM" id="MobiDB-lite"/>
    </source>
</evidence>
<dbReference type="Proteomes" id="UP001164746">
    <property type="component" value="Chromosome 3"/>
</dbReference>
<feature type="compositionally biased region" description="Basic and acidic residues" evidence="2">
    <location>
        <begin position="273"/>
        <end position="282"/>
    </location>
</feature>
<feature type="coiled-coil region" evidence="1">
    <location>
        <begin position="1201"/>
        <end position="1332"/>
    </location>
</feature>
<accession>A0ABY7DQJ5</accession>